<gene>
    <name evidence="1" type="ORF">COV72_05825</name>
</gene>
<dbReference type="PANTHER" id="PTHR36529:SF1">
    <property type="entry name" value="GLYCOSYLTRANSFERASE"/>
    <property type="match status" value="1"/>
</dbReference>
<proteinExistence type="predicted"/>
<comment type="caution">
    <text evidence="1">The sequence shown here is derived from an EMBL/GenBank/DDBJ whole genome shotgun (WGS) entry which is preliminary data.</text>
</comment>
<dbReference type="GO" id="GO:0016740">
    <property type="term" value="F:transferase activity"/>
    <property type="evidence" value="ECO:0007669"/>
    <property type="project" value="UniProtKB-KW"/>
</dbReference>
<reference evidence="1 2" key="1">
    <citation type="submission" date="2017-09" db="EMBL/GenBank/DDBJ databases">
        <title>Depth-based differentiation of microbial function through sediment-hosted aquifers and enrichment of novel symbionts in the deep terrestrial subsurface.</title>
        <authorList>
            <person name="Probst A.J."/>
            <person name="Ladd B."/>
            <person name="Jarett J.K."/>
            <person name="Geller-Mcgrath D.E."/>
            <person name="Sieber C.M."/>
            <person name="Emerson J.B."/>
            <person name="Anantharaman K."/>
            <person name="Thomas B.C."/>
            <person name="Malmstrom R."/>
            <person name="Stieglmeier M."/>
            <person name="Klingl A."/>
            <person name="Woyke T."/>
            <person name="Ryan C.M."/>
            <person name="Banfield J.F."/>
        </authorList>
    </citation>
    <scope>NUCLEOTIDE SEQUENCE [LARGE SCALE GENOMIC DNA]</scope>
    <source>
        <strain evidence="1">CG11_big_fil_rev_8_21_14_0_20_42_13</strain>
    </source>
</reference>
<dbReference type="InterPro" id="IPR018641">
    <property type="entry name" value="Trfase_1_rSAM/seldom-assoc"/>
</dbReference>
<accession>A0A2H0LWP4</accession>
<dbReference type="SUPFAM" id="SSF53448">
    <property type="entry name" value="Nucleotide-diphospho-sugar transferases"/>
    <property type="match status" value="1"/>
</dbReference>
<organism evidence="1 2">
    <name type="scientific">Candidatus Ghiorseimicrobium undicola</name>
    <dbReference type="NCBI Taxonomy" id="1974746"/>
    <lineage>
        <taxon>Bacteria</taxon>
        <taxon>Pseudomonadati</taxon>
        <taxon>Candidatus Omnitrophota</taxon>
        <taxon>Candidatus Ghiorseimicrobium</taxon>
    </lineage>
</organism>
<protein>
    <submittedName>
        <fullName evidence="1">Glycosyltransferase</fullName>
    </submittedName>
</protein>
<dbReference type="EMBL" id="PCWA01000084">
    <property type="protein sequence ID" value="PIQ88796.1"/>
    <property type="molecule type" value="Genomic_DNA"/>
</dbReference>
<keyword evidence="1" id="KW-0808">Transferase</keyword>
<sequence>MLANHASKDNVLMIFAKYPMPGFVKTRLAKSIGRKNAASLYKLFVEAIIALTEDDKYARIVYFMPQNRKEQFINWLGADIKFAAQCGNSLGQRMFNAFKDTFKKGAKKVIAIGTDSPFIDNELIINAFDKLNSSQCVIGPSLDGGYYLLGTSRFMPHIFKNIAWGSDTVAKATEDLLKRKGVKYALLGRGFDVDNTADLVLLNYLFQTRFGTG</sequence>
<dbReference type="PANTHER" id="PTHR36529">
    <property type="entry name" value="SLL1095 PROTEIN"/>
    <property type="match status" value="1"/>
</dbReference>
<dbReference type="InterPro" id="IPR029044">
    <property type="entry name" value="Nucleotide-diphossugar_trans"/>
</dbReference>
<dbReference type="AlphaFoldDB" id="A0A2H0LWP4"/>
<dbReference type="Gene3D" id="3.90.550.10">
    <property type="entry name" value="Spore Coat Polysaccharide Biosynthesis Protein SpsA, Chain A"/>
    <property type="match status" value="1"/>
</dbReference>
<evidence type="ECO:0000313" key="1">
    <source>
        <dbReference type="EMBL" id="PIQ88796.1"/>
    </source>
</evidence>
<dbReference type="Proteomes" id="UP000229641">
    <property type="component" value="Unassembled WGS sequence"/>
</dbReference>
<dbReference type="NCBIfam" id="TIGR04282">
    <property type="entry name" value="glyco_like_cofC"/>
    <property type="match status" value="1"/>
</dbReference>
<evidence type="ECO:0000313" key="2">
    <source>
        <dbReference type="Proteomes" id="UP000229641"/>
    </source>
</evidence>
<dbReference type="Pfam" id="PF09837">
    <property type="entry name" value="DUF2064"/>
    <property type="match status" value="1"/>
</dbReference>
<name>A0A2H0LWP4_9BACT</name>